<accession>A0A382AM99</accession>
<keyword evidence="1" id="KW-0812">Transmembrane</keyword>
<dbReference type="EMBL" id="UINC01025865">
    <property type="protein sequence ID" value="SVB02262.1"/>
    <property type="molecule type" value="Genomic_DNA"/>
</dbReference>
<feature type="transmembrane region" description="Helical" evidence="1">
    <location>
        <begin position="85"/>
        <end position="104"/>
    </location>
</feature>
<dbReference type="AlphaFoldDB" id="A0A382AM99"/>
<protein>
    <submittedName>
        <fullName evidence="2">Uncharacterized protein</fullName>
    </submittedName>
</protein>
<gene>
    <name evidence="2" type="ORF">METZ01_LOCUS155116</name>
</gene>
<evidence type="ECO:0000313" key="2">
    <source>
        <dbReference type="EMBL" id="SVB02262.1"/>
    </source>
</evidence>
<organism evidence="2">
    <name type="scientific">marine metagenome</name>
    <dbReference type="NCBI Taxonomy" id="408172"/>
    <lineage>
        <taxon>unclassified sequences</taxon>
        <taxon>metagenomes</taxon>
        <taxon>ecological metagenomes</taxon>
    </lineage>
</organism>
<keyword evidence="1" id="KW-1133">Transmembrane helix</keyword>
<sequence>MGLLGILAGDSALSGWGLEVTPDLLMLNRGLSISTLTMGVIVVRIPAWVGNNLKEPALIGGAINTAWVINVAYDISTGAIGGPGATVNIVLTIIFAILFFVMGARHRNT</sequence>
<proteinExistence type="predicted"/>
<evidence type="ECO:0000256" key="1">
    <source>
        <dbReference type="SAM" id="Phobius"/>
    </source>
</evidence>
<name>A0A382AM99_9ZZZZ</name>
<reference evidence="2" key="1">
    <citation type="submission" date="2018-05" db="EMBL/GenBank/DDBJ databases">
        <authorList>
            <person name="Lanie J.A."/>
            <person name="Ng W.-L."/>
            <person name="Kazmierczak K.M."/>
            <person name="Andrzejewski T.M."/>
            <person name="Davidsen T.M."/>
            <person name="Wayne K.J."/>
            <person name="Tettelin H."/>
            <person name="Glass J.I."/>
            <person name="Rusch D."/>
            <person name="Podicherti R."/>
            <person name="Tsui H.-C.T."/>
            <person name="Winkler M.E."/>
        </authorList>
    </citation>
    <scope>NUCLEOTIDE SEQUENCE</scope>
</reference>
<keyword evidence="1" id="KW-0472">Membrane</keyword>